<proteinExistence type="inferred from homology"/>
<evidence type="ECO:0000256" key="7">
    <source>
        <dbReference type="RuleBase" id="RU003345"/>
    </source>
</evidence>
<feature type="active site" evidence="5 6">
    <location>
        <position position="177"/>
    </location>
</feature>
<comment type="similarity">
    <text evidence="1 4 7">Belongs to the aldehyde dehydrogenase family.</text>
</comment>
<name>A0A482VW70_ASBVE</name>
<keyword evidence="8" id="KW-0472">Membrane</keyword>
<dbReference type="SUPFAM" id="SSF53720">
    <property type="entry name" value="ALDH-like"/>
    <property type="match status" value="1"/>
</dbReference>
<dbReference type="InterPro" id="IPR015590">
    <property type="entry name" value="Aldehyde_DH_dom"/>
</dbReference>
<dbReference type="AlphaFoldDB" id="A0A482VW70"/>
<dbReference type="PIRSF" id="PIRSF036492">
    <property type="entry name" value="ALDH"/>
    <property type="match status" value="1"/>
</dbReference>
<dbReference type="OrthoDB" id="440325at2759"/>
<keyword evidence="8" id="KW-1133">Transmembrane helix</keyword>
<dbReference type="Pfam" id="PF00171">
    <property type="entry name" value="Aldedh"/>
    <property type="match status" value="1"/>
</dbReference>
<dbReference type="Proteomes" id="UP000292052">
    <property type="component" value="Unassembled WGS sequence"/>
</dbReference>
<feature type="active site" evidence="5">
    <location>
        <position position="211"/>
    </location>
</feature>
<sequence length="463" mass="51348">MNGAGSAVDTVIDLTQRDSTKVVQAARSSYDEGKTRPIKFRKKQLNGIIRPERPPKPIVNLMDDVLIYNDPYGVVLVMGAWNYPLQLTLAPVIGAIAAGNCVVIKPSDLSPATSQLIYDTLPKYLDHSCYPVYLGGVKETTELLKEKFDYIFYTGSTAVGRIIHQAANKNLTPVTLEMGGKSPAYIDSSADIAKTVRRIMWGKCTNSGQTCIAPDYILCTKQVQEQFVQYAQKVILEFYGQDVKESPDMGRIITERHFERLVGLLSGLQIAVGGCYEKKNRFIEPTIAVDVNPHHPIMQEEIFGPILPIIPIEDINDVIEFINQRDKPLALYIFTKNKATQDLLLRNTSSGGVCINDTLLHVAVDSLPFGGVGNSGMGAYHGKKTFDTFTHKKSVLVKDFGALPEKLLASRYPPYSDFKISFITMGMKERKGVSLQCASHIIIFLLGVAITIAVYYLYKAMYD</sequence>
<organism evidence="10 11">
    <name type="scientific">Asbolus verrucosus</name>
    <name type="common">Desert ironclad beetle</name>
    <dbReference type="NCBI Taxonomy" id="1661398"/>
    <lineage>
        <taxon>Eukaryota</taxon>
        <taxon>Metazoa</taxon>
        <taxon>Ecdysozoa</taxon>
        <taxon>Arthropoda</taxon>
        <taxon>Hexapoda</taxon>
        <taxon>Insecta</taxon>
        <taxon>Pterygota</taxon>
        <taxon>Neoptera</taxon>
        <taxon>Endopterygota</taxon>
        <taxon>Coleoptera</taxon>
        <taxon>Polyphaga</taxon>
        <taxon>Cucujiformia</taxon>
        <taxon>Tenebrionidae</taxon>
        <taxon>Pimeliinae</taxon>
        <taxon>Asbolus</taxon>
    </lineage>
</organism>
<dbReference type="Gene3D" id="3.40.605.10">
    <property type="entry name" value="Aldehyde Dehydrogenase, Chain A, domain 1"/>
    <property type="match status" value="1"/>
</dbReference>
<dbReference type="STRING" id="1661398.A0A482VW70"/>
<keyword evidence="8" id="KW-0812">Transmembrane</keyword>
<dbReference type="InterPro" id="IPR012394">
    <property type="entry name" value="Aldehyde_DH_NAD(P)"/>
</dbReference>
<evidence type="ECO:0000256" key="4">
    <source>
        <dbReference type="PIRNR" id="PIRNR036492"/>
    </source>
</evidence>
<evidence type="ECO:0000256" key="6">
    <source>
        <dbReference type="PROSITE-ProRule" id="PRU10007"/>
    </source>
</evidence>
<dbReference type="PANTHER" id="PTHR43570">
    <property type="entry name" value="ALDEHYDE DEHYDROGENASE"/>
    <property type="match status" value="1"/>
</dbReference>
<reference evidence="10 11" key="1">
    <citation type="submission" date="2017-03" db="EMBL/GenBank/DDBJ databases">
        <title>Genome of the blue death feigning beetle - Asbolus verrucosus.</title>
        <authorList>
            <person name="Rider S.D."/>
        </authorList>
    </citation>
    <scope>NUCLEOTIDE SEQUENCE [LARGE SCALE GENOMIC DNA]</scope>
    <source>
        <strain evidence="10">Butters</strain>
        <tissue evidence="10">Head and leg muscle</tissue>
    </source>
</reference>
<evidence type="ECO:0000256" key="2">
    <source>
        <dbReference type="ARBA" id="ARBA00023002"/>
    </source>
</evidence>
<dbReference type="InterPro" id="IPR016161">
    <property type="entry name" value="Ald_DH/histidinol_DH"/>
</dbReference>
<evidence type="ECO:0000313" key="10">
    <source>
        <dbReference type="EMBL" id="RZC37202.1"/>
    </source>
</evidence>
<dbReference type="PROSITE" id="PS00687">
    <property type="entry name" value="ALDEHYDE_DEHYDR_GLU"/>
    <property type="match status" value="1"/>
</dbReference>
<dbReference type="InterPro" id="IPR016162">
    <property type="entry name" value="Ald_DH_N"/>
</dbReference>
<dbReference type="GO" id="GO:0006081">
    <property type="term" value="P:aldehyde metabolic process"/>
    <property type="evidence" value="ECO:0007669"/>
    <property type="project" value="InterPro"/>
</dbReference>
<evidence type="ECO:0000259" key="9">
    <source>
        <dbReference type="Pfam" id="PF00171"/>
    </source>
</evidence>
<dbReference type="EMBL" id="QDEB01054861">
    <property type="protein sequence ID" value="RZC37202.1"/>
    <property type="molecule type" value="Genomic_DNA"/>
</dbReference>
<dbReference type="InterPro" id="IPR029510">
    <property type="entry name" value="Ald_DH_CS_GLU"/>
</dbReference>
<dbReference type="PANTHER" id="PTHR43570:SF16">
    <property type="entry name" value="ALDEHYDE DEHYDROGENASE TYPE III, ISOFORM Q"/>
    <property type="match status" value="1"/>
</dbReference>
<evidence type="ECO:0000256" key="8">
    <source>
        <dbReference type="SAM" id="Phobius"/>
    </source>
</evidence>
<evidence type="ECO:0000256" key="3">
    <source>
        <dbReference type="ARBA" id="ARBA00023027"/>
    </source>
</evidence>
<evidence type="ECO:0000313" key="11">
    <source>
        <dbReference type="Proteomes" id="UP000292052"/>
    </source>
</evidence>
<evidence type="ECO:0000256" key="1">
    <source>
        <dbReference type="ARBA" id="ARBA00009986"/>
    </source>
</evidence>
<dbReference type="Gene3D" id="3.40.309.10">
    <property type="entry name" value="Aldehyde Dehydrogenase, Chain A, domain 2"/>
    <property type="match status" value="1"/>
</dbReference>
<accession>A0A482VW70</accession>
<keyword evidence="3" id="KW-0520">NAD</keyword>
<dbReference type="GO" id="GO:0005737">
    <property type="term" value="C:cytoplasm"/>
    <property type="evidence" value="ECO:0007669"/>
    <property type="project" value="TreeGrafter"/>
</dbReference>
<gene>
    <name evidence="10" type="ORF">BDFB_004142</name>
</gene>
<keyword evidence="11" id="KW-1185">Reference proteome</keyword>
<dbReference type="GO" id="GO:0004029">
    <property type="term" value="F:aldehyde dehydrogenase (NAD+) activity"/>
    <property type="evidence" value="ECO:0007669"/>
    <property type="project" value="TreeGrafter"/>
</dbReference>
<evidence type="ECO:0000256" key="5">
    <source>
        <dbReference type="PIRSR" id="PIRSR036492-1"/>
    </source>
</evidence>
<dbReference type="FunFam" id="3.40.605.10:FF:000004">
    <property type="entry name" value="Aldehyde dehydrogenase"/>
    <property type="match status" value="1"/>
</dbReference>
<dbReference type="InterPro" id="IPR016163">
    <property type="entry name" value="Ald_DH_C"/>
</dbReference>
<feature type="domain" description="Aldehyde dehydrogenase" evidence="9">
    <location>
        <begin position="65"/>
        <end position="395"/>
    </location>
</feature>
<feature type="transmembrane region" description="Helical" evidence="8">
    <location>
        <begin position="438"/>
        <end position="458"/>
    </location>
</feature>
<keyword evidence="2 4" id="KW-0560">Oxidoreductase</keyword>
<comment type="caution">
    <text evidence="10">The sequence shown here is derived from an EMBL/GenBank/DDBJ whole genome shotgun (WGS) entry which is preliminary data.</text>
</comment>
<dbReference type="FunFam" id="3.40.309.10:FF:000003">
    <property type="entry name" value="Aldehyde dehydrogenase"/>
    <property type="match status" value="1"/>
</dbReference>
<protein>
    <recommendedName>
        <fullName evidence="4">Aldehyde dehydrogenase</fullName>
    </recommendedName>
</protein>